<dbReference type="InterPro" id="IPR010729">
    <property type="entry name" value="Ribosomal_uL29_mit"/>
</dbReference>
<comment type="subcellular location">
    <subcellularLocation>
        <location evidence="1">Mitochondrion</location>
    </subcellularLocation>
</comment>
<dbReference type="Proteomes" id="UP000813462">
    <property type="component" value="Unassembled WGS sequence"/>
</dbReference>
<gene>
    <name evidence="7" type="ORF">FEM48_Zijuj05G0015800</name>
</gene>
<dbReference type="PANTHER" id="PTHR21183:SF18">
    <property type="entry name" value="LARGE RIBOSOMAL SUBUNIT PROTEIN UL29M"/>
    <property type="match status" value="1"/>
</dbReference>
<accession>A0A978VC15</accession>
<keyword evidence="4" id="KW-0496">Mitochondrion</keyword>
<keyword evidence="5" id="KW-0687">Ribonucleoprotein</keyword>
<evidence type="ECO:0000256" key="5">
    <source>
        <dbReference type="ARBA" id="ARBA00023274"/>
    </source>
</evidence>
<name>A0A978VC15_ZIZJJ</name>
<dbReference type="PANTHER" id="PTHR21183">
    <property type="entry name" value="RIBOSOMAL PROTEIN L47, MITOCHONDRIAL-RELATED"/>
    <property type="match status" value="1"/>
</dbReference>
<dbReference type="GO" id="GO:0003735">
    <property type="term" value="F:structural constituent of ribosome"/>
    <property type="evidence" value="ECO:0007669"/>
    <property type="project" value="InterPro"/>
</dbReference>
<dbReference type="GO" id="GO:0005762">
    <property type="term" value="C:mitochondrial large ribosomal subunit"/>
    <property type="evidence" value="ECO:0007669"/>
    <property type="project" value="TreeGrafter"/>
</dbReference>
<reference evidence="7" key="1">
    <citation type="journal article" date="2021" name="Front. Plant Sci.">
        <title>Chromosome-Scale Genome Assembly for Chinese Sour Jujube and Insights Into Its Genome Evolution and Domestication Signature.</title>
        <authorList>
            <person name="Shen L.-Y."/>
            <person name="Luo H."/>
            <person name="Wang X.-L."/>
            <person name="Wang X.-M."/>
            <person name="Qiu X.-J."/>
            <person name="Liu H."/>
            <person name="Zhou S.-S."/>
            <person name="Jia K.-H."/>
            <person name="Nie S."/>
            <person name="Bao Y.-T."/>
            <person name="Zhang R.-G."/>
            <person name="Yun Q.-Z."/>
            <person name="Chai Y.-H."/>
            <person name="Lu J.-Y."/>
            <person name="Li Y."/>
            <person name="Zhao S.-W."/>
            <person name="Mao J.-F."/>
            <person name="Jia S.-G."/>
            <person name="Mao Y.-M."/>
        </authorList>
    </citation>
    <scope>NUCLEOTIDE SEQUENCE</scope>
    <source>
        <strain evidence="7">AT0</strain>
        <tissue evidence="7">Leaf</tissue>
    </source>
</reference>
<organism evidence="7 8">
    <name type="scientific">Ziziphus jujuba var. spinosa</name>
    <dbReference type="NCBI Taxonomy" id="714518"/>
    <lineage>
        <taxon>Eukaryota</taxon>
        <taxon>Viridiplantae</taxon>
        <taxon>Streptophyta</taxon>
        <taxon>Embryophyta</taxon>
        <taxon>Tracheophyta</taxon>
        <taxon>Spermatophyta</taxon>
        <taxon>Magnoliopsida</taxon>
        <taxon>eudicotyledons</taxon>
        <taxon>Gunneridae</taxon>
        <taxon>Pentapetalae</taxon>
        <taxon>rosids</taxon>
        <taxon>fabids</taxon>
        <taxon>Rosales</taxon>
        <taxon>Rhamnaceae</taxon>
        <taxon>Paliureae</taxon>
        <taxon>Ziziphus</taxon>
    </lineage>
</organism>
<proteinExistence type="inferred from homology"/>
<evidence type="ECO:0000256" key="1">
    <source>
        <dbReference type="ARBA" id="ARBA00004173"/>
    </source>
</evidence>
<evidence type="ECO:0000256" key="6">
    <source>
        <dbReference type="ARBA" id="ARBA00035289"/>
    </source>
</evidence>
<dbReference type="GO" id="GO:0032543">
    <property type="term" value="P:mitochondrial translation"/>
    <property type="evidence" value="ECO:0007669"/>
    <property type="project" value="TreeGrafter"/>
</dbReference>
<dbReference type="Pfam" id="PF06984">
    <property type="entry name" value="MRP-L47"/>
    <property type="match status" value="1"/>
</dbReference>
<evidence type="ECO:0000313" key="8">
    <source>
        <dbReference type="Proteomes" id="UP000813462"/>
    </source>
</evidence>
<keyword evidence="3" id="KW-0689">Ribosomal protein</keyword>
<evidence type="ECO:0000256" key="4">
    <source>
        <dbReference type="ARBA" id="ARBA00023128"/>
    </source>
</evidence>
<dbReference type="AlphaFoldDB" id="A0A978VC15"/>
<evidence type="ECO:0000256" key="3">
    <source>
        <dbReference type="ARBA" id="ARBA00022980"/>
    </source>
</evidence>
<comment type="similarity">
    <text evidence="2">Belongs to the universal ribosomal protein uL29 family.</text>
</comment>
<dbReference type="InterPro" id="IPR038340">
    <property type="entry name" value="MRP-L47_sf"/>
</dbReference>
<evidence type="ECO:0000256" key="2">
    <source>
        <dbReference type="ARBA" id="ARBA00009254"/>
    </source>
</evidence>
<dbReference type="Gene3D" id="6.10.330.20">
    <property type="match status" value="1"/>
</dbReference>
<evidence type="ECO:0000313" key="7">
    <source>
        <dbReference type="EMBL" id="KAH7527904.1"/>
    </source>
</evidence>
<sequence length="185" mass="21510">MQKFDRETMFIPRYLSRTLFAAAKSETSAATTAASSSARTVYNPLEEFFEANRSPDEEKPVVYVFNENEWKTSVCCGPVNENESKNEILLGEEFCGKQRSKLEGFRIGQSWDDLNKLWYVLLKEKNMLMIQCQMLHAQTFRFPNPEGIPKMRNSMCRVKHVLIERAIEEPDPRRSAEMKRMINAL</sequence>
<protein>
    <recommendedName>
        <fullName evidence="6">Large ribosomal subunit protein uL29m</fullName>
    </recommendedName>
</protein>
<comment type="caution">
    <text evidence="7">The sequence shown here is derived from an EMBL/GenBank/DDBJ whole genome shotgun (WGS) entry which is preliminary data.</text>
</comment>
<dbReference type="EMBL" id="JAEACU010000005">
    <property type="protein sequence ID" value="KAH7527904.1"/>
    <property type="molecule type" value="Genomic_DNA"/>
</dbReference>